<dbReference type="CDD" id="cd06530">
    <property type="entry name" value="S26_SPase_I"/>
    <property type="match status" value="1"/>
</dbReference>
<comment type="caution">
    <text evidence="7">The sequence shown here is derived from an EMBL/GenBank/DDBJ whole genome shotgun (WGS) entry which is preliminary data.</text>
</comment>
<proteinExistence type="predicted"/>
<evidence type="ECO:0000256" key="5">
    <source>
        <dbReference type="NCBIfam" id="TIGR02228"/>
    </source>
</evidence>
<keyword evidence="4 6" id="KW-0472">Membrane</keyword>
<organism evidence="7 8">
    <name type="scientific">Candidatus Sungbacteria bacterium RIFCSPLOWO2_01_FULL_60_25</name>
    <dbReference type="NCBI Taxonomy" id="1802281"/>
    <lineage>
        <taxon>Bacteria</taxon>
        <taxon>Candidatus Sungiibacteriota</taxon>
    </lineage>
</organism>
<evidence type="ECO:0000256" key="4">
    <source>
        <dbReference type="ARBA" id="ARBA00023136"/>
    </source>
</evidence>
<evidence type="ECO:0000256" key="1">
    <source>
        <dbReference type="ARBA" id="ARBA00004370"/>
    </source>
</evidence>
<evidence type="ECO:0000256" key="2">
    <source>
        <dbReference type="ARBA" id="ARBA00022692"/>
    </source>
</evidence>
<dbReference type="GO" id="GO:0009003">
    <property type="term" value="F:signal peptidase activity"/>
    <property type="evidence" value="ECO:0007669"/>
    <property type="project" value="UniProtKB-EC"/>
</dbReference>
<dbReference type="EC" id="3.4.21.89" evidence="5"/>
<dbReference type="InterPro" id="IPR036286">
    <property type="entry name" value="LexA/Signal_pep-like_sf"/>
</dbReference>
<dbReference type="PANTHER" id="PTHR10806:SF6">
    <property type="entry name" value="SIGNAL PEPTIDASE COMPLEX CATALYTIC SUBUNIT SEC11"/>
    <property type="match status" value="1"/>
</dbReference>
<accession>A0A1G2LE54</accession>
<dbReference type="InterPro" id="IPR001733">
    <property type="entry name" value="Peptidase_S26B"/>
</dbReference>
<evidence type="ECO:0000313" key="8">
    <source>
        <dbReference type="Proteomes" id="UP000178977"/>
    </source>
</evidence>
<feature type="transmembrane region" description="Helical" evidence="6">
    <location>
        <begin position="138"/>
        <end position="156"/>
    </location>
</feature>
<keyword evidence="3 6" id="KW-1133">Transmembrane helix</keyword>
<dbReference type="Gene3D" id="2.10.109.10">
    <property type="entry name" value="Umud Fragment, subunit A"/>
    <property type="match status" value="1"/>
</dbReference>
<dbReference type="InterPro" id="IPR019533">
    <property type="entry name" value="Peptidase_S26"/>
</dbReference>
<evidence type="ECO:0000256" key="3">
    <source>
        <dbReference type="ARBA" id="ARBA00022989"/>
    </source>
</evidence>
<dbReference type="PANTHER" id="PTHR10806">
    <property type="entry name" value="SIGNAL PEPTIDASE COMPLEX CATALYTIC SUBUNIT SEC11"/>
    <property type="match status" value="1"/>
</dbReference>
<evidence type="ECO:0000256" key="6">
    <source>
        <dbReference type="SAM" id="Phobius"/>
    </source>
</evidence>
<dbReference type="NCBIfam" id="TIGR02228">
    <property type="entry name" value="sigpep_I_arch"/>
    <property type="match status" value="1"/>
</dbReference>
<keyword evidence="2 6" id="KW-0812">Transmembrane</keyword>
<dbReference type="STRING" id="1802281.A3A44_01580"/>
<dbReference type="SUPFAM" id="SSF51306">
    <property type="entry name" value="LexA/Signal peptidase"/>
    <property type="match status" value="1"/>
</dbReference>
<sequence length="184" mass="20055">MKILYGILAALVGIAALALIVSALPIPGNYQFLVVRSGSMEPAIKQGAVVMVKPSDAYKIGDVITFRSTFRTPAGQIIPVSHRVVEIRVAEGEAFYTTKGDANNAVDTREIRHRDVIGKVRFSIPYVGYGIETARTTYGFLALIIIPAAIIVFDQGKKAWREWRRMRRERAGGGAPSPTGEPKA</sequence>
<reference evidence="7 8" key="1">
    <citation type="journal article" date="2016" name="Nat. Commun.">
        <title>Thousands of microbial genomes shed light on interconnected biogeochemical processes in an aquifer system.</title>
        <authorList>
            <person name="Anantharaman K."/>
            <person name="Brown C.T."/>
            <person name="Hug L.A."/>
            <person name="Sharon I."/>
            <person name="Castelle C.J."/>
            <person name="Probst A.J."/>
            <person name="Thomas B.C."/>
            <person name="Singh A."/>
            <person name="Wilkins M.J."/>
            <person name="Karaoz U."/>
            <person name="Brodie E.L."/>
            <person name="Williams K.H."/>
            <person name="Hubbard S.S."/>
            <person name="Banfield J.F."/>
        </authorList>
    </citation>
    <scope>NUCLEOTIDE SEQUENCE [LARGE SCALE GENOMIC DNA]</scope>
</reference>
<dbReference type="GO" id="GO:0006465">
    <property type="term" value="P:signal peptide processing"/>
    <property type="evidence" value="ECO:0007669"/>
    <property type="project" value="UniProtKB-UniRule"/>
</dbReference>
<dbReference type="Proteomes" id="UP000178977">
    <property type="component" value="Unassembled WGS sequence"/>
</dbReference>
<name>A0A1G2LE54_9BACT</name>
<evidence type="ECO:0000313" key="7">
    <source>
        <dbReference type="EMBL" id="OHA09908.1"/>
    </source>
</evidence>
<gene>
    <name evidence="7" type="ORF">A3A44_01580</name>
</gene>
<dbReference type="EMBL" id="MHQT01000010">
    <property type="protein sequence ID" value="OHA09908.1"/>
    <property type="molecule type" value="Genomic_DNA"/>
</dbReference>
<protein>
    <recommendedName>
        <fullName evidence="5">Signal peptidase I</fullName>
        <ecNumber evidence="5">3.4.21.89</ecNumber>
    </recommendedName>
</protein>
<dbReference type="GO" id="GO:0004252">
    <property type="term" value="F:serine-type endopeptidase activity"/>
    <property type="evidence" value="ECO:0007669"/>
    <property type="project" value="UniProtKB-UniRule"/>
</dbReference>
<dbReference type="AlphaFoldDB" id="A0A1G2LE54"/>
<comment type="subcellular location">
    <subcellularLocation>
        <location evidence="1">Membrane</location>
    </subcellularLocation>
</comment>
<dbReference type="GO" id="GO:0016020">
    <property type="term" value="C:membrane"/>
    <property type="evidence" value="ECO:0007669"/>
    <property type="project" value="UniProtKB-SubCell"/>
</dbReference>